<protein>
    <submittedName>
        <fullName evidence="2">Hydroxylamine reductase</fullName>
    </submittedName>
</protein>
<name>A0A5A7QEQ1_STRAF</name>
<reference evidence="3" key="1">
    <citation type="journal article" date="2019" name="Curr. Biol.">
        <title>Genome Sequence of Striga asiatica Provides Insight into the Evolution of Plant Parasitism.</title>
        <authorList>
            <person name="Yoshida S."/>
            <person name="Kim S."/>
            <person name="Wafula E.K."/>
            <person name="Tanskanen J."/>
            <person name="Kim Y.M."/>
            <person name="Honaas L."/>
            <person name="Yang Z."/>
            <person name="Spallek T."/>
            <person name="Conn C.E."/>
            <person name="Ichihashi Y."/>
            <person name="Cheong K."/>
            <person name="Cui S."/>
            <person name="Der J.P."/>
            <person name="Gundlach H."/>
            <person name="Jiao Y."/>
            <person name="Hori C."/>
            <person name="Ishida J.K."/>
            <person name="Kasahara H."/>
            <person name="Kiba T."/>
            <person name="Kim M.S."/>
            <person name="Koo N."/>
            <person name="Laohavisit A."/>
            <person name="Lee Y.H."/>
            <person name="Lumba S."/>
            <person name="McCourt P."/>
            <person name="Mortimer J.C."/>
            <person name="Mutuku J.M."/>
            <person name="Nomura T."/>
            <person name="Sasaki-Sekimoto Y."/>
            <person name="Seto Y."/>
            <person name="Wang Y."/>
            <person name="Wakatake T."/>
            <person name="Sakakibara H."/>
            <person name="Demura T."/>
            <person name="Yamaguchi S."/>
            <person name="Yoneyama K."/>
            <person name="Manabe R.I."/>
            <person name="Nelson D.C."/>
            <person name="Schulman A.H."/>
            <person name="Timko M.P."/>
            <person name="dePamphilis C.W."/>
            <person name="Choi D."/>
            <person name="Shirasu K."/>
        </authorList>
    </citation>
    <scope>NUCLEOTIDE SEQUENCE [LARGE SCALE GENOMIC DNA]</scope>
    <source>
        <strain evidence="3">cv. UVA1</strain>
    </source>
</reference>
<feature type="region of interest" description="Disordered" evidence="1">
    <location>
        <begin position="160"/>
        <end position="206"/>
    </location>
</feature>
<feature type="compositionally biased region" description="Acidic residues" evidence="1">
    <location>
        <begin position="188"/>
        <end position="198"/>
    </location>
</feature>
<evidence type="ECO:0000256" key="1">
    <source>
        <dbReference type="SAM" id="MobiDB-lite"/>
    </source>
</evidence>
<evidence type="ECO:0000313" key="3">
    <source>
        <dbReference type="Proteomes" id="UP000325081"/>
    </source>
</evidence>
<dbReference type="EMBL" id="BKCP01006626">
    <property type="protein sequence ID" value="GER43386.1"/>
    <property type="molecule type" value="Genomic_DNA"/>
</dbReference>
<sequence>MLRRRQFPRLHRCTAGPGSTAAYLTDQTLTLQLCDSWYLTATPTMTPRPTGITAGQSTCRWTRPVMIGPNRHLIRPLILMSSGIDPPAASWARASPLYGATGIESPPHVDPPRDLVGRRDGREVGHLLAPVVSVRVEGVVVDAGVAIGVAGRHSYLDGGRDGVGGGREVEAEDGGVLEGENGLRGAYDCEDKDTDEDSGNDKGKEAREEATAVELLVGADFFRHVGSFLLFWGGFGVESNETYIEGFWVGNELRMF</sequence>
<gene>
    <name evidence="2" type="ORF">STAS_20234</name>
</gene>
<dbReference type="Proteomes" id="UP000325081">
    <property type="component" value="Unassembled WGS sequence"/>
</dbReference>
<keyword evidence="3" id="KW-1185">Reference proteome</keyword>
<dbReference type="AlphaFoldDB" id="A0A5A7QEQ1"/>
<evidence type="ECO:0000313" key="2">
    <source>
        <dbReference type="EMBL" id="GER43386.1"/>
    </source>
</evidence>
<organism evidence="2 3">
    <name type="scientific">Striga asiatica</name>
    <name type="common">Asiatic witchweed</name>
    <name type="synonym">Buchnera asiatica</name>
    <dbReference type="NCBI Taxonomy" id="4170"/>
    <lineage>
        <taxon>Eukaryota</taxon>
        <taxon>Viridiplantae</taxon>
        <taxon>Streptophyta</taxon>
        <taxon>Embryophyta</taxon>
        <taxon>Tracheophyta</taxon>
        <taxon>Spermatophyta</taxon>
        <taxon>Magnoliopsida</taxon>
        <taxon>eudicotyledons</taxon>
        <taxon>Gunneridae</taxon>
        <taxon>Pentapetalae</taxon>
        <taxon>asterids</taxon>
        <taxon>lamiids</taxon>
        <taxon>Lamiales</taxon>
        <taxon>Orobanchaceae</taxon>
        <taxon>Buchnereae</taxon>
        <taxon>Striga</taxon>
    </lineage>
</organism>
<proteinExistence type="predicted"/>
<accession>A0A5A7QEQ1</accession>
<comment type="caution">
    <text evidence="2">The sequence shown here is derived from an EMBL/GenBank/DDBJ whole genome shotgun (WGS) entry which is preliminary data.</text>
</comment>